<comment type="caution">
    <text evidence="2">The sequence shown here is derived from an EMBL/GenBank/DDBJ whole genome shotgun (WGS) entry which is preliminary data.</text>
</comment>
<dbReference type="eggNOG" id="COG2865">
    <property type="taxonomic scope" value="Bacteria"/>
</dbReference>
<name>B6FY16_PEPHT</name>
<dbReference type="STRING" id="500633.CLOHIR_00767"/>
<feature type="domain" description="Schlafen AlbA-2" evidence="1">
    <location>
        <begin position="15"/>
        <end position="127"/>
    </location>
</feature>
<sequence>MKKEVSIDYLCNERENQYFDRKSARIKPNEVARHLVAFSNANGGILAVGIEDDGTITGFNYDKANSINDFLYVPFSCCQGNLNVETEIKEVNGIQILLFFIDSVENNVIKTSDNRVYLRIGDKSKLLTHNEITQLEYDKGDRSFEDLIIKDSSFDDIDTELLLKYKHILNTNLSLEEILESRSLMKEGHLTVAGVLLFSKYPTKFLPQARLRLLKYDGTKMETGRRLNLIKEINYEYAIPRIIGNVKQAINFQLREFQYLGKDGIFKIIPEYPEFAWFEGIVNSLTHRNYSIIGDYIRVSLYDDRLEIFSPGKLPNIVTLNNMKNTRYSRNPRIARVLSEFGWVKELNEGVKRIYDEMDGFYLNKPTYSEPNRNSVLLVLENSITSRTLRVEDRIQKNFDESVFNSLNEYEIKIIQFLMTNEKITSKIASSLTGKSSKTCITILKLLVDKDILKWHGNSNRDPTQYYSLNSKYK</sequence>
<dbReference type="InterPro" id="IPR038475">
    <property type="entry name" value="RecG_C_sf"/>
</dbReference>
<dbReference type="Gene3D" id="3.30.565.60">
    <property type="match status" value="1"/>
</dbReference>
<dbReference type="Gene3D" id="3.30.950.30">
    <property type="entry name" value="Schlafen, AAA domain"/>
    <property type="match status" value="1"/>
</dbReference>
<dbReference type="InterPro" id="IPR038461">
    <property type="entry name" value="Schlafen_AlbA_2_dom_sf"/>
</dbReference>
<proteinExistence type="predicted"/>
<dbReference type="Pfam" id="PF04326">
    <property type="entry name" value="SLFN_AlbA_2"/>
    <property type="match status" value="1"/>
</dbReference>
<protein>
    <submittedName>
        <fullName evidence="2">Divergent AAA domain protein</fullName>
    </submittedName>
</protein>
<gene>
    <name evidence="2" type="ORF">CLOHIR_00767</name>
</gene>
<organism evidence="2 3">
    <name type="scientific">Peptacetobacter hiranonis (strain DSM 13275 / JCM 10541 / KCTC 15199 / TO-931)</name>
    <name type="common">Clostridium hiranonis</name>
    <dbReference type="NCBI Taxonomy" id="500633"/>
    <lineage>
        <taxon>Bacteria</taxon>
        <taxon>Bacillati</taxon>
        <taxon>Bacillota</taxon>
        <taxon>Clostridia</taxon>
        <taxon>Peptostreptococcales</taxon>
        <taxon>Peptostreptococcaceae</taxon>
        <taxon>Peptacetobacter</taxon>
    </lineage>
</organism>
<evidence type="ECO:0000313" key="3">
    <source>
        <dbReference type="Proteomes" id="UP000003178"/>
    </source>
</evidence>
<reference evidence="2 3" key="2">
    <citation type="submission" date="2008-10" db="EMBL/GenBank/DDBJ databases">
        <title>Draft genome sequence of Clostridium hiranonis (DSM 13275).</title>
        <authorList>
            <person name="Sudarsanam P."/>
            <person name="Ley R."/>
            <person name="Guruge J."/>
            <person name="Turnbaugh P.J."/>
            <person name="Mahowald M."/>
            <person name="Liep D."/>
            <person name="Gordon J."/>
        </authorList>
    </citation>
    <scope>NUCLEOTIDE SEQUENCE [LARGE SCALE GENOMIC DNA]</scope>
    <source>
        <strain evidence="2 3">DSM 13275</strain>
    </source>
</reference>
<dbReference type="PANTHER" id="PTHR30595">
    <property type="entry name" value="GLPR-RELATED TRANSCRIPTIONAL REPRESSOR"/>
    <property type="match status" value="1"/>
</dbReference>
<evidence type="ECO:0000313" key="2">
    <source>
        <dbReference type="EMBL" id="EEA85563.1"/>
    </source>
</evidence>
<dbReference type="HOGENOM" id="CLU_024970_3_1_9"/>
<dbReference type="InterPro" id="IPR007421">
    <property type="entry name" value="Schlafen_AlbA_2_dom"/>
</dbReference>
<dbReference type="PANTHER" id="PTHR30595:SF6">
    <property type="entry name" value="SCHLAFEN ALBA-2 DOMAIN-CONTAINING PROTEIN"/>
    <property type="match status" value="1"/>
</dbReference>
<dbReference type="EMBL" id="ABWP01000030">
    <property type="protein sequence ID" value="EEA85563.1"/>
    <property type="molecule type" value="Genomic_DNA"/>
</dbReference>
<dbReference type="AlphaFoldDB" id="B6FY16"/>
<keyword evidence="3" id="KW-1185">Reference proteome</keyword>
<dbReference type="Pfam" id="PF13749">
    <property type="entry name" value="HATPase_c_4"/>
    <property type="match status" value="1"/>
</dbReference>
<dbReference type="RefSeq" id="WP_006439679.1">
    <property type="nucleotide sequence ID" value="NZ_DS995356.1"/>
</dbReference>
<reference evidence="2 3" key="1">
    <citation type="submission" date="2008-09" db="EMBL/GenBank/DDBJ databases">
        <authorList>
            <person name="Fulton L."/>
            <person name="Clifton S."/>
            <person name="Fulton B."/>
            <person name="Xu J."/>
            <person name="Minx P."/>
            <person name="Pepin K.H."/>
            <person name="Johnson M."/>
            <person name="Thiruvilangam P."/>
            <person name="Bhonagiri V."/>
            <person name="Nash W.E."/>
            <person name="Mardis E.R."/>
            <person name="Wilson R.K."/>
        </authorList>
    </citation>
    <scope>NUCLEOTIDE SEQUENCE [LARGE SCALE GENOMIC DNA]</scope>
    <source>
        <strain evidence="2 3">DSM 13275</strain>
    </source>
</reference>
<dbReference type="Proteomes" id="UP000003178">
    <property type="component" value="Unassembled WGS sequence"/>
</dbReference>
<evidence type="ECO:0000259" key="1">
    <source>
        <dbReference type="Pfam" id="PF04326"/>
    </source>
</evidence>
<accession>B6FY16</accession>